<evidence type="ECO:0000313" key="8">
    <source>
        <dbReference type="Proteomes" id="UP000308365"/>
    </source>
</evidence>
<dbReference type="InterPro" id="IPR029071">
    <property type="entry name" value="Ubiquitin-like_domsf"/>
</dbReference>
<keyword evidence="6" id="KW-0072">Autophagy</keyword>
<keyword evidence="4 5" id="KW-0449">Lipoprotein</keyword>
<evidence type="ECO:0000256" key="2">
    <source>
        <dbReference type="ARBA" id="ARBA00007293"/>
    </source>
</evidence>
<feature type="lipid moiety-binding region" description="Phosphatidylserine amidated glycine; alternate" evidence="5">
    <location>
        <position position="85"/>
    </location>
</feature>
<evidence type="ECO:0000256" key="6">
    <source>
        <dbReference type="RuleBase" id="RU004384"/>
    </source>
</evidence>
<dbReference type="GO" id="GO:0006914">
    <property type="term" value="P:autophagy"/>
    <property type="evidence" value="ECO:0007669"/>
    <property type="project" value="UniProtKB-KW"/>
</dbReference>
<dbReference type="EMBL" id="RWIC01000701">
    <property type="protein sequence ID" value="TKC40866.1"/>
    <property type="molecule type" value="Genomic_DNA"/>
</dbReference>
<organism evidence="7 8">
    <name type="scientific">Monodon monoceros</name>
    <name type="common">Narwhal</name>
    <name type="synonym">Ceratodon monodon</name>
    <dbReference type="NCBI Taxonomy" id="40151"/>
    <lineage>
        <taxon>Eukaryota</taxon>
        <taxon>Metazoa</taxon>
        <taxon>Chordata</taxon>
        <taxon>Craniata</taxon>
        <taxon>Vertebrata</taxon>
        <taxon>Euteleostomi</taxon>
        <taxon>Mammalia</taxon>
        <taxon>Eutheria</taxon>
        <taxon>Laurasiatheria</taxon>
        <taxon>Artiodactyla</taxon>
        <taxon>Whippomorpha</taxon>
        <taxon>Cetacea</taxon>
        <taxon>Odontoceti</taxon>
        <taxon>Monodontidae</taxon>
        <taxon>Monodon</taxon>
    </lineage>
</organism>
<evidence type="ECO:0000313" key="7">
    <source>
        <dbReference type="EMBL" id="TKC40866.1"/>
    </source>
</evidence>
<keyword evidence="3" id="KW-0472">Membrane</keyword>
<proteinExistence type="inferred from homology"/>
<comment type="caution">
    <text evidence="7">The sequence shown here is derived from an EMBL/GenBank/DDBJ whole genome shotgun (WGS) entry which is preliminary data.</text>
</comment>
<dbReference type="SUPFAM" id="SSF54236">
    <property type="entry name" value="Ubiquitin-like"/>
    <property type="match status" value="1"/>
</dbReference>
<comment type="similarity">
    <text evidence="2 6">Belongs to the ATG8 family.</text>
</comment>
<dbReference type="GO" id="GO:0016020">
    <property type="term" value="C:membrane"/>
    <property type="evidence" value="ECO:0007669"/>
    <property type="project" value="UniProtKB-SubCell"/>
</dbReference>
<evidence type="ECO:0000256" key="1">
    <source>
        <dbReference type="ARBA" id="ARBA00004370"/>
    </source>
</evidence>
<gene>
    <name evidence="7" type="ORF">EI555_012639</name>
</gene>
<dbReference type="InterPro" id="IPR004241">
    <property type="entry name" value="Atg8-like"/>
</dbReference>
<dbReference type="PANTHER" id="PTHR10969">
    <property type="entry name" value="MICROTUBULE-ASSOCIATED PROTEINS 1A/1B LIGHT CHAIN 3-RELATED"/>
    <property type="match status" value="1"/>
</dbReference>
<reference evidence="8" key="1">
    <citation type="journal article" date="2019" name="IScience">
        <title>Narwhal Genome Reveals Long-Term Low Genetic Diversity despite Current Large Abundance Size.</title>
        <authorList>
            <person name="Westbury M.V."/>
            <person name="Petersen B."/>
            <person name="Garde E."/>
            <person name="Heide-Jorgensen M.P."/>
            <person name="Lorenzen E.D."/>
        </authorList>
    </citation>
    <scope>NUCLEOTIDE SEQUENCE [LARGE SCALE GENOMIC DNA]</scope>
</reference>
<protein>
    <submittedName>
        <fullName evidence="7">Uncharacterized protein</fullName>
    </submittedName>
</protein>
<dbReference type="Pfam" id="PF02991">
    <property type="entry name" value="ATG8"/>
    <property type="match status" value="1"/>
</dbReference>
<dbReference type="Proteomes" id="UP000308365">
    <property type="component" value="Unassembled WGS sequence"/>
</dbReference>
<comment type="subcellular location">
    <subcellularLocation>
        <location evidence="1">Membrane</location>
    </subcellularLocation>
</comment>
<evidence type="ECO:0000256" key="5">
    <source>
        <dbReference type="PIRSR" id="PIRSR604241-50"/>
    </source>
</evidence>
<name>A0A4U1EXF3_MONMO</name>
<evidence type="ECO:0000256" key="3">
    <source>
        <dbReference type="ARBA" id="ARBA00023136"/>
    </source>
</evidence>
<accession>A0A4U1EXF3</accession>
<evidence type="ECO:0000256" key="4">
    <source>
        <dbReference type="ARBA" id="ARBA00023288"/>
    </source>
</evidence>
<sequence>MAIIEPREDEKLPVLDKTKFLEPDHINQSNSIKAIRAYPTSDALFLLVNRHRMVSLSTLISGVCESEKDRDGFLCMVHAPQETSGMKLLV</sequence>
<dbReference type="Gene3D" id="3.10.20.90">
    <property type="entry name" value="Phosphatidylinositol 3-kinase Catalytic Subunit, Chain A, domain 1"/>
    <property type="match status" value="1"/>
</dbReference>
<dbReference type="AlphaFoldDB" id="A0A4U1EXF3"/>